<feature type="region of interest" description="Disordered" evidence="1">
    <location>
        <begin position="425"/>
        <end position="490"/>
    </location>
</feature>
<feature type="compositionally biased region" description="Polar residues" evidence="1">
    <location>
        <begin position="472"/>
        <end position="490"/>
    </location>
</feature>
<evidence type="ECO:0000256" key="1">
    <source>
        <dbReference type="SAM" id="MobiDB-lite"/>
    </source>
</evidence>
<feature type="compositionally biased region" description="Basic and acidic residues" evidence="1">
    <location>
        <begin position="441"/>
        <end position="467"/>
    </location>
</feature>
<keyword evidence="3" id="KW-1185">Reference proteome</keyword>
<dbReference type="SUPFAM" id="SSF54427">
    <property type="entry name" value="NTF2-like"/>
    <property type="match status" value="1"/>
</dbReference>
<accession>A0AA38RS82</accession>
<sequence>MNINVPNVVNAALGDDAKGRNVQILSDNMTGNNRNDPGFLSKDFPRSPPRLYFTAESEDFDQVTLAEWRDEGFNVGYLPMGDDLDDYRRRLETLSRRGLGPCETFGIVAYGDAAAFCLEHYHILDNNPEFKLGLLVAYYPTSIPDPGGRFPSSIRVLVHLTGEDVGVVKHTQMVGIQGKRRMTRRKLDRGIGAGGTLRLAYPSYKYGVQPGFAEHDLDEYDRVSAELAFSRSLAAARDAFKSYVDLELALDQNVQGKFYTRNVRETISTYTTHKESHVTYVPTLTGGIGEPELERFYAQFFIPGNPPSTKLTLLSRTIGADRVVDELHLRFRHTAEMPWILPGVRPTNKRVEVVVISIVTLRGGKLYHEHVYWDQASVLVQVGLLDPKLVPESVRKDLGVERLPVVGKAASRRVLTSWDGEVEGEADNALIPGWDDESDDDQQKEVDSTPDKATKGKEKAEGLTDKKKGTHAGSSSRTQEGGQANESKSQ</sequence>
<dbReference type="AlphaFoldDB" id="A0AA38RS82"/>
<organism evidence="2 3">
    <name type="scientific">Pleurostoma richardsiae</name>
    <dbReference type="NCBI Taxonomy" id="41990"/>
    <lineage>
        <taxon>Eukaryota</taxon>
        <taxon>Fungi</taxon>
        <taxon>Dikarya</taxon>
        <taxon>Ascomycota</taxon>
        <taxon>Pezizomycotina</taxon>
        <taxon>Sordariomycetes</taxon>
        <taxon>Sordariomycetidae</taxon>
        <taxon>Calosphaeriales</taxon>
        <taxon>Pleurostomataceae</taxon>
        <taxon>Pleurostoma</taxon>
    </lineage>
</organism>
<dbReference type="Proteomes" id="UP001174694">
    <property type="component" value="Unassembled WGS sequence"/>
</dbReference>
<gene>
    <name evidence="2" type="ORF">NKR23_g5603</name>
</gene>
<reference evidence="2" key="1">
    <citation type="submission" date="2022-07" db="EMBL/GenBank/DDBJ databases">
        <title>Fungi with potential for degradation of polypropylene.</title>
        <authorList>
            <person name="Gostincar C."/>
        </authorList>
    </citation>
    <scope>NUCLEOTIDE SEQUENCE</scope>
    <source>
        <strain evidence="2">EXF-13308</strain>
    </source>
</reference>
<evidence type="ECO:0000313" key="3">
    <source>
        <dbReference type="Proteomes" id="UP001174694"/>
    </source>
</evidence>
<protein>
    <submittedName>
        <fullName evidence="2">Dienelactone hydrolase</fullName>
    </submittedName>
</protein>
<dbReference type="InterPro" id="IPR009959">
    <property type="entry name" value="Cyclase_SnoaL-like"/>
</dbReference>
<proteinExistence type="predicted"/>
<dbReference type="GO" id="GO:0030638">
    <property type="term" value="P:polyketide metabolic process"/>
    <property type="evidence" value="ECO:0007669"/>
    <property type="project" value="InterPro"/>
</dbReference>
<dbReference type="Gene3D" id="3.10.450.50">
    <property type="match status" value="1"/>
</dbReference>
<dbReference type="GO" id="GO:0016787">
    <property type="term" value="F:hydrolase activity"/>
    <property type="evidence" value="ECO:0007669"/>
    <property type="project" value="UniProtKB-KW"/>
</dbReference>
<keyword evidence="2" id="KW-0378">Hydrolase</keyword>
<comment type="caution">
    <text evidence="2">The sequence shown here is derived from an EMBL/GenBank/DDBJ whole genome shotgun (WGS) entry which is preliminary data.</text>
</comment>
<dbReference type="PANTHER" id="PTHR38436:SF3">
    <property type="entry name" value="CARBOXYMETHYLENEBUTENOLIDASE-RELATED"/>
    <property type="match status" value="1"/>
</dbReference>
<evidence type="ECO:0000313" key="2">
    <source>
        <dbReference type="EMBL" id="KAJ9145039.1"/>
    </source>
</evidence>
<dbReference type="PANTHER" id="PTHR38436">
    <property type="entry name" value="POLYKETIDE CYCLASE SNOAL-LIKE DOMAIN"/>
    <property type="match status" value="1"/>
</dbReference>
<dbReference type="InterPro" id="IPR032710">
    <property type="entry name" value="NTF2-like_dom_sf"/>
</dbReference>
<name>A0AA38RS82_9PEZI</name>
<dbReference type="EMBL" id="JANBVO010000015">
    <property type="protein sequence ID" value="KAJ9145039.1"/>
    <property type="molecule type" value="Genomic_DNA"/>
</dbReference>